<dbReference type="Proteomes" id="UP000228989">
    <property type="component" value="Unassembled WGS sequence"/>
</dbReference>
<dbReference type="EMBL" id="PCUF01000022">
    <property type="protein sequence ID" value="PIN66531.1"/>
    <property type="molecule type" value="Genomic_DNA"/>
</dbReference>
<evidence type="ECO:0000313" key="4">
    <source>
        <dbReference type="Proteomes" id="UP000229789"/>
    </source>
</evidence>
<reference evidence="1 4" key="1">
    <citation type="submission" date="2017-09" db="EMBL/GenBank/DDBJ databases">
        <title>Depth-based differentiation of microbial function through sediment-hosted aquifers and enrichment of novel symbionts in the deep terrestrial subsurface.</title>
        <authorList>
            <person name="Probst A.J."/>
            <person name="Ladd B."/>
            <person name="Jarett J.K."/>
            <person name="Geller-Mcgrath D.E."/>
            <person name="Sieber C.M."/>
            <person name="Emerson J.B."/>
            <person name="Anantharaman K."/>
            <person name="Thomas B.C."/>
            <person name="Malmstrom R."/>
            <person name="Stieglmeier M."/>
            <person name="Klingl A."/>
            <person name="Woyke T."/>
            <person name="Ryan C.M."/>
            <person name="Banfield J.F."/>
        </authorList>
    </citation>
    <scope>NUCLEOTIDE SEQUENCE [LARGE SCALE GENOMIC DNA]</scope>
    <source>
        <strain evidence="2">CG17_big_fil_post_rev_8_21_14_2_50_31_73</strain>
        <strain evidence="1">CG18_big_fil_WC_8_21_14_2_50_31_19</strain>
    </source>
</reference>
<gene>
    <name evidence="2" type="ORF">COW47_00175</name>
    <name evidence="1" type="ORF">COW69_01835</name>
</gene>
<organism evidence="1 4">
    <name type="scientific">Huberarchaeum crystalense</name>
    <dbReference type="NCBI Taxonomy" id="2014257"/>
    <lineage>
        <taxon>Archaea</taxon>
        <taxon>Candidatus Huberarchaeota</taxon>
        <taxon>Candidatus Huberarchaeia</taxon>
        <taxon>Candidatus Huberarchaeales</taxon>
        <taxon>Candidatus Huberarchaeaceae</taxon>
        <taxon>Candidatus Huberarchaeum</taxon>
    </lineage>
</organism>
<accession>A0A2H9MN16</accession>
<protein>
    <submittedName>
        <fullName evidence="1">Uncharacterized protein</fullName>
    </submittedName>
</protein>
<proteinExistence type="predicted"/>
<dbReference type="AlphaFoldDB" id="A0A2G9LJ32"/>
<sequence length="73" mass="8661">MANYNNNQKEEIIEERRWKGMKISSLPEGGDICDVSFGYTPKMYEYTTLMSDILKLYEIAPYEFIVVQTERRL</sequence>
<name>A0A2G9LJ32_HUBC1</name>
<evidence type="ECO:0000313" key="3">
    <source>
        <dbReference type="Proteomes" id="UP000228989"/>
    </source>
</evidence>
<comment type="caution">
    <text evidence="1">The sequence shown here is derived from an EMBL/GenBank/DDBJ whole genome shotgun (WGS) entry which is preliminary data.</text>
</comment>
<evidence type="ECO:0000313" key="2">
    <source>
        <dbReference type="EMBL" id="PIV89910.1"/>
    </source>
</evidence>
<dbReference type="Proteomes" id="UP000229789">
    <property type="component" value="Unassembled WGS sequence"/>
</dbReference>
<reference evidence="3" key="2">
    <citation type="submission" date="2017-09" db="EMBL/GenBank/DDBJ databases">
        <title>Depth-based differentiation of microbial function through sediment-hosted aquifers and enrichment of novel symbionts in the deep terrestrial subsurface.</title>
        <authorList>
            <person name="Probst A.J."/>
            <person name="Ladd B."/>
            <person name="Jarett J.K."/>
            <person name="Geller-Mcgrath D.E."/>
            <person name="Sieber C.M.K."/>
            <person name="Emerson J.B."/>
            <person name="Anantharaman K."/>
            <person name="Thomas B.C."/>
            <person name="Malmstrom R."/>
            <person name="Stieglmeier M."/>
            <person name="Klingl A."/>
            <person name="Woyke T."/>
            <person name="Ryan C.M."/>
            <person name="Banfield J.F."/>
        </authorList>
    </citation>
    <scope>NUCLEOTIDE SEQUENCE [LARGE SCALE GENOMIC DNA]</scope>
</reference>
<accession>A0A2G9LJ32</accession>
<evidence type="ECO:0000313" key="1">
    <source>
        <dbReference type="EMBL" id="PIN66531.1"/>
    </source>
</evidence>
<dbReference type="EMBL" id="PFFF01000002">
    <property type="protein sequence ID" value="PIV89910.1"/>
    <property type="molecule type" value="Genomic_DNA"/>
</dbReference>